<dbReference type="InterPro" id="IPR051240">
    <property type="entry name" value="Mito_RNA-Proc/Resp"/>
</dbReference>
<evidence type="ECO:0008006" key="6">
    <source>
        <dbReference type="Google" id="ProtNLM"/>
    </source>
</evidence>
<evidence type="ECO:0000256" key="3">
    <source>
        <dbReference type="PROSITE-ProRule" id="PRU00708"/>
    </source>
</evidence>
<feature type="repeat" description="PPR" evidence="3">
    <location>
        <begin position="228"/>
        <end position="262"/>
    </location>
</feature>
<feature type="repeat" description="PPR" evidence="3">
    <location>
        <begin position="399"/>
        <end position="433"/>
    </location>
</feature>
<feature type="repeat" description="PPR" evidence="3">
    <location>
        <begin position="193"/>
        <end position="227"/>
    </location>
</feature>
<reference evidence="5" key="2">
    <citation type="submission" date="2008-12" db="EMBL/GenBank/DDBJ databases">
        <title>Improved gene annotation of the rice (Oryza sativa) genomes.</title>
        <authorList>
            <person name="Wang J."/>
            <person name="Li R."/>
            <person name="Fan W."/>
            <person name="Huang Q."/>
            <person name="Zhang J."/>
            <person name="Zhou Y."/>
            <person name="Hu Y."/>
            <person name="Zi S."/>
            <person name="Li J."/>
            <person name="Ni P."/>
            <person name="Zheng H."/>
            <person name="Zhang Y."/>
            <person name="Zhao M."/>
            <person name="Hao Q."/>
            <person name="McDermott J."/>
            <person name="Samudrala R."/>
            <person name="Kristiansen K."/>
            <person name="Wong G.K.-S."/>
        </authorList>
    </citation>
    <scope>NUCLEOTIDE SEQUENCE</scope>
</reference>
<feature type="repeat" description="PPR" evidence="3">
    <location>
        <begin position="539"/>
        <end position="573"/>
    </location>
</feature>
<keyword evidence="2" id="KW-0809">Transit peptide</keyword>
<feature type="repeat" description="PPR" evidence="3">
    <location>
        <begin position="364"/>
        <end position="398"/>
    </location>
</feature>
<feature type="repeat" description="PPR" evidence="3">
    <location>
        <begin position="294"/>
        <end position="328"/>
    </location>
</feature>
<feature type="repeat" description="PPR" evidence="3">
    <location>
        <begin position="469"/>
        <end position="503"/>
    </location>
</feature>
<gene>
    <name evidence="5" type="ORF">OsJ_31258</name>
</gene>
<dbReference type="PANTHER" id="PTHR47933:SF11">
    <property type="entry name" value="PENTATRICOPEPTIDE REPEAT-CONTAINING PROTEIN 2"/>
    <property type="match status" value="1"/>
</dbReference>
<dbReference type="Gene3D" id="1.25.40.10">
    <property type="entry name" value="Tetratricopeptide repeat domain"/>
    <property type="match status" value="5"/>
</dbReference>
<organism evidence="5">
    <name type="scientific">Oryza sativa subsp. japonica</name>
    <name type="common">Rice</name>
    <dbReference type="NCBI Taxonomy" id="39947"/>
    <lineage>
        <taxon>Eukaryota</taxon>
        <taxon>Viridiplantae</taxon>
        <taxon>Streptophyta</taxon>
        <taxon>Embryophyta</taxon>
        <taxon>Tracheophyta</taxon>
        <taxon>Spermatophyta</taxon>
        <taxon>Magnoliopsida</taxon>
        <taxon>Liliopsida</taxon>
        <taxon>Poales</taxon>
        <taxon>Poaceae</taxon>
        <taxon>BOP clade</taxon>
        <taxon>Oryzoideae</taxon>
        <taxon>Oryzeae</taxon>
        <taxon>Oryzinae</taxon>
        <taxon>Oryza</taxon>
        <taxon>Oryza sativa</taxon>
    </lineage>
</organism>
<dbReference type="PANTHER" id="PTHR47933">
    <property type="entry name" value="PENTATRICOPEPTIDE REPEAT-CONTAINING PROTEIN 1, MITOCHONDRIAL"/>
    <property type="match status" value="1"/>
</dbReference>
<keyword evidence="1" id="KW-0677">Repeat</keyword>
<dbReference type="AlphaFoldDB" id="B9G5E1"/>
<evidence type="ECO:0000256" key="1">
    <source>
        <dbReference type="ARBA" id="ARBA00022737"/>
    </source>
</evidence>
<feature type="compositionally biased region" description="Pro residues" evidence="4">
    <location>
        <begin position="756"/>
        <end position="767"/>
    </location>
</feature>
<feature type="repeat" description="PPR" evidence="3">
    <location>
        <begin position="504"/>
        <end position="538"/>
    </location>
</feature>
<name>B9G5E1_ORYSJ</name>
<dbReference type="PROSITE" id="PS51375">
    <property type="entry name" value="PPR"/>
    <property type="match status" value="12"/>
</dbReference>
<dbReference type="Pfam" id="PF01535">
    <property type="entry name" value="PPR"/>
    <property type="match status" value="2"/>
</dbReference>
<feature type="repeat" description="PPR" evidence="3">
    <location>
        <begin position="574"/>
        <end position="608"/>
    </location>
</feature>
<feature type="region of interest" description="Disordered" evidence="4">
    <location>
        <begin position="851"/>
        <end position="897"/>
    </location>
</feature>
<feature type="region of interest" description="Disordered" evidence="4">
    <location>
        <begin position="752"/>
        <end position="771"/>
    </location>
</feature>
<evidence type="ECO:0000256" key="2">
    <source>
        <dbReference type="ARBA" id="ARBA00022946"/>
    </source>
</evidence>
<proteinExistence type="predicted"/>
<accession>B9G5E1</accession>
<feature type="repeat" description="PPR" evidence="3">
    <location>
        <begin position="158"/>
        <end position="192"/>
    </location>
</feature>
<dbReference type="InterPro" id="IPR011990">
    <property type="entry name" value="TPR-like_helical_dom_sf"/>
</dbReference>
<dbReference type="InterPro" id="IPR002885">
    <property type="entry name" value="PPR_rpt"/>
</dbReference>
<evidence type="ECO:0000313" key="5">
    <source>
        <dbReference type="EMBL" id="EEE50838.1"/>
    </source>
</evidence>
<feature type="repeat" description="PPR" evidence="3">
    <location>
        <begin position="329"/>
        <end position="363"/>
    </location>
</feature>
<dbReference type="Pfam" id="PF13041">
    <property type="entry name" value="PPR_2"/>
    <property type="match status" value="5"/>
</dbReference>
<sequence>MAEHHPPRLPPSAAGAAATSWPELLTPFDLSRLRATLASRPLTPRRLGRLLALPLSPATSLLLLTWYASSHPALSSLPLRPLLAGGDPDRALSLLDSLPPGFLPLRESLLLPLLRSLPPAVVPLLQRRPVSASQGGLPRARRFALYRRMVHRDRVPPTTFTFGVAARALCRLGRADEALALLRGMARHGCVPDAVLYQTVIHALCDQGGVTEAATLLNEMLLMGCAADVNTFDDVVRGMCGLGRVREAARLVDRMMTKGCMPGVMTYGFLLQGLCRVRQADEARAMLGRVPELNVVLFNTVIGGCLAEGKLAEATELYETMGLKGCQPDAHTYSILMHGLCKLGRIGSAVRLLREMEKKGFAPNVVTYTIVLHSFCKNGMWDDTRALLEEMSAKGLTLNSQGYNGMIYALCKDGRMDEAMGLIQEMRSQGCNPDICSYNTIIYHLCNNEQMEEAEHMFENLLEEGVVANGITYNTIIHALLRDGRWQDAVRLAKEMILHGCSLDVVSYNGLIKAMCKDGNVDRSLVLLEEMAEKGIKPNNVSYNILISELCKERRVRDALELSKQMLNQGLAPDIVTYNTLINGLCKMGWMHAALNLLEKLHNENVHPDIITYNILISWHCKVRLLDDAAMLLNRAMAAVCPVGDRRIMQILPDKNFKLYLHTKGDDFQHSLGCVKPSCPAGKDRCERKTGRCWRAARRRPGQGGEQLERIIRALVRRTRHSRGRGAGIAGRALGLLPLASLDMEDNTTMMAPLPKGTPEPATPTPTPSRLAEGLRWCPSCALHQNEFWWSHRITASPMGGHIFAAPSPSPDYSPETPLHIPTPVIPLEFLLIGTLAARRGAPPFYMAAWGSGESSAPPPTPLFPDPRRIIKNGHVPAKTSGSGKPSRPPSSSEWEV</sequence>
<protein>
    <recommendedName>
        <fullName evidence="6">Pentatricopeptide repeat-containing protein</fullName>
    </recommendedName>
</protein>
<dbReference type="Proteomes" id="UP000007752">
    <property type="component" value="Chromosome 10"/>
</dbReference>
<dbReference type="NCBIfam" id="TIGR00756">
    <property type="entry name" value="PPR"/>
    <property type="match status" value="13"/>
</dbReference>
<dbReference type="EMBL" id="CM000147">
    <property type="protein sequence ID" value="EEE50838.1"/>
    <property type="molecule type" value="Genomic_DNA"/>
</dbReference>
<feature type="repeat" description="PPR" evidence="3">
    <location>
        <begin position="434"/>
        <end position="468"/>
    </location>
</feature>
<dbReference type="Pfam" id="PF12854">
    <property type="entry name" value="PPR_1"/>
    <property type="match status" value="2"/>
</dbReference>
<reference evidence="5" key="1">
    <citation type="journal article" date="2005" name="PLoS Biol.">
        <title>The genomes of Oryza sativa: a history of duplications.</title>
        <authorList>
            <person name="Yu J."/>
            <person name="Wang J."/>
            <person name="Lin W."/>
            <person name="Li S."/>
            <person name="Li H."/>
            <person name="Zhou J."/>
            <person name="Ni P."/>
            <person name="Dong W."/>
            <person name="Hu S."/>
            <person name="Zeng C."/>
            <person name="Zhang J."/>
            <person name="Zhang Y."/>
            <person name="Li R."/>
            <person name="Xu Z."/>
            <person name="Li S."/>
            <person name="Li X."/>
            <person name="Zheng H."/>
            <person name="Cong L."/>
            <person name="Lin L."/>
            <person name="Yin J."/>
            <person name="Geng J."/>
            <person name="Li G."/>
            <person name="Shi J."/>
            <person name="Liu J."/>
            <person name="Lv H."/>
            <person name="Li J."/>
            <person name="Wang J."/>
            <person name="Deng Y."/>
            <person name="Ran L."/>
            <person name="Shi X."/>
            <person name="Wang X."/>
            <person name="Wu Q."/>
            <person name="Li C."/>
            <person name="Ren X."/>
            <person name="Wang J."/>
            <person name="Wang X."/>
            <person name="Li D."/>
            <person name="Liu D."/>
            <person name="Zhang X."/>
            <person name="Ji Z."/>
            <person name="Zhao W."/>
            <person name="Sun Y."/>
            <person name="Zhang Z."/>
            <person name="Bao J."/>
            <person name="Han Y."/>
            <person name="Dong L."/>
            <person name="Ji J."/>
            <person name="Chen P."/>
            <person name="Wu S."/>
            <person name="Liu J."/>
            <person name="Xiao Y."/>
            <person name="Bu D."/>
            <person name="Tan J."/>
            <person name="Yang L."/>
            <person name="Ye C."/>
            <person name="Zhang J."/>
            <person name="Xu J."/>
            <person name="Zhou Y."/>
            <person name="Yu Y."/>
            <person name="Zhang B."/>
            <person name="Zhuang S."/>
            <person name="Wei H."/>
            <person name="Liu B."/>
            <person name="Lei M."/>
            <person name="Yu H."/>
            <person name="Li Y."/>
            <person name="Xu H."/>
            <person name="Wei S."/>
            <person name="He X."/>
            <person name="Fang L."/>
            <person name="Zhang Z."/>
            <person name="Zhang Y."/>
            <person name="Huang X."/>
            <person name="Su Z."/>
            <person name="Tong W."/>
            <person name="Li J."/>
            <person name="Tong Z."/>
            <person name="Li S."/>
            <person name="Ye J."/>
            <person name="Wang L."/>
            <person name="Fang L."/>
            <person name="Lei T."/>
            <person name="Chen C."/>
            <person name="Chen H."/>
            <person name="Xu Z."/>
            <person name="Li H."/>
            <person name="Huang H."/>
            <person name="Zhang F."/>
            <person name="Xu H."/>
            <person name="Li N."/>
            <person name="Zhao C."/>
            <person name="Li S."/>
            <person name="Dong L."/>
            <person name="Huang Y."/>
            <person name="Li L."/>
            <person name="Xi Y."/>
            <person name="Qi Q."/>
            <person name="Li W."/>
            <person name="Zhang B."/>
            <person name="Hu W."/>
            <person name="Zhang Y."/>
            <person name="Tian X."/>
            <person name="Jiao Y."/>
            <person name="Liang X."/>
            <person name="Jin J."/>
            <person name="Gao L."/>
            <person name="Zheng W."/>
            <person name="Hao B."/>
            <person name="Liu S."/>
            <person name="Wang W."/>
            <person name="Yuan L."/>
            <person name="Cao M."/>
            <person name="McDermott J."/>
            <person name="Samudrala R."/>
            <person name="Wang J."/>
            <person name="Wong G.K."/>
            <person name="Yang H."/>
        </authorList>
    </citation>
    <scope>NUCLEOTIDE SEQUENCE [LARGE SCALE GENOMIC DNA]</scope>
</reference>
<feature type="compositionally biased region" description="Low complexity" evidence="4">
    <location>
        <begin position="881"/>
        <end position="897"/>
    </location>
</feature>
<evidence type="ECO:0000256" key="4">
    <source>
        <dbReference type="SAM" id="MobiDB-lite"/>
    </source>
</evidence>